<dbReference type="OrthoDB" id="5403181at2759"/>
<feature type="domain" description="START" evidence="2">
    <location>
        <begin position="20"/>
        <end position="211"/>
    </location>
</feature>
<evidence type="ECO:0000259" key="2">
    <source>
        <dbReference type="PROSITE" id="PS50848"/>
    </source>
</evidence>
<keyword evidence="4" id="KW-1185">Reference proteome</keyword>
<evidence type="ECO:0000313" key="4">
    <source>
        <dbReference type="Proteomes" id="UP001055439"/>
    </source>
</evidence>
<gene>
    <name evidence="3" type="ORF">MUK42_23699</name>
</gene>
<dbReference type="GO" id="GO:0005737">
    <property type="term" value="C:cytoplasm"/>
    <property type="evidence" value="ECO:0007669"/>
    <property type="project" value="UniProtKB-ARBA"/>
</dbReference>
<dbReference type="InterPro" id="IPR023393">
    <property type="entry name" value="START-like_dom_sf"/>
</dbReference>
<proteinExistence type="predicted"/>
<dbReference type="Pfam" id="PF01852">
    <property type="entry name" value="START"/>
    <property type="match status" value="1"/>
</dbReference>
<dbReference type="SUPFAM" id="SSF55961">
    <property type="entry name" value="Bet v1-like"/>
    <property type="match status" value="1"/>
</dbReference>
<dbReference type="PANTHER" id="PTHR19308:SF14">
    <property type="entry name" value="START DOMAIN-CONTAINING PROTEIN"/>
    <property type="match status" value="1"/>
</dbReference>
<name>A0A9E7G921_9LILI</name>
<feature type="compositionally biased region" description="Basic and acidic residues" evidence="1">
    <location>
        <begin position="342"/>
        <end position="394"/>
    </location>
</feature>
<feature type="compositionally biased region" description="Basic and acidic residues" evidence="1">
    <location>
        <begin position="234"/>
        <end position="247"/>
    </location>
</feature>
<feature type="region of interest" description="Disordered" evidence="1">
    <location>
        <begin position="234"/>
        <end position="394"/>
    </location>
</feature>
<dbReference type="Gene3D" id="3.30.530.20">
    <property type="match status" value="1"/>
</dbReference>
<protein>
    <submittedName>
        <fullName evidence="3">START domain</fullName>
    </submittedName>
</protein>
<organism evidence="3 4">
    <name type="scientific">Musa troglodytarum</name>
    <name type="common">fe'i banana</name>
    <dbReference type="NCBI Taxonomy" id="320322"/>
    <lineage>
        <taxon>Eukaryota</taxon>
        <taxon>Viridiplantae</taxon>
        <taxon>Streptophyta</taxon>
        <taxon>Embryophyta</taxon>
        <taxon>Tracheophyta</taxon>
        <taxon>Spermatophyta</taxon>
        <taxon>Magnoliopsida</taxon>
        <taxon>Liliopsida</taxon>
        <taxon>Zingiberales</taxon>
        <taxon>Musaceae</taxon>
        <taxon>Musa</taxon>
    </lineage>
</organism>
<dbReference type="InterPro" id="IPR051213">
    <property type="entry name" value="START_lipid_transfer"/>
</dbReference>
<feature type="compositionally biased region" description="Basic and acidic residues" evidence="1">
    <location>
        <begin position="308"/>
        <end position="333"/>
    </location>
</feature>
<reference evidence="3" key="1">
    <citation type="submission" date="2022-05" db="EMBL/GenBank/DDBJ databases">
        <title>The Musa troglodytarum L. genome provides insights into the mechanism of non-climacteric behaviour and enrichment of carotenoids.</title>
        <authorList>
            <person name="Wang J."/>
        </authorList>
    </citation>
    <scope>NUCLEOTIDE SEQUENCE</scope>
    <source>
        <tissue evidence="3">Leaf</tissue>
    </source>
</reference>
<accession>A0A9E7G921</accession>
<dbReference type="InterPro" id="IPR002913">
    <property type="entry name" value="START_lipid-bd_dom"/>
</dbReference>
<feature type="compositionally biased region" description="Basic and acidic residues" evidence="1">
    <location>
        <begin position="256"/>
        <end position="274"/>
    </location>
</feature>
<dbReference type="CDD" id="cd00177">
    <property type="entry name" value="START"/>
    <property type="match status" value="1"/>
</dbReference>
<dbReference type="Proteomes" id="UP001055439">
    <property type="component" value="Chromosome 6"/>
</dbReference>
<dbReference type="SMART" id="SM00234">
    <property type="entry name" value="START"/>
    <property type="match status" value="1"/>
</dbReference>
<dbReference type="PROSITE" id="PS50848">
    <property type="entry name" value="START"/>
    <property type="match status" value="1"/>
</dbReference>
<dbReference type="FunFam" id="3.30.530.20:FF:000029">
    <property type="entry name" value="START domain-containing protein 10"/>
    <property type="match status" value="1"/>
</dbReference>
<dbReference type="GO" id="GO:0008289">
    <property type="term" value="F:lipid binding"/>
    <property type="evidence" value="ECO:0007669"/>
    <property type="project" value="InterPro"/>
</dbReference>
<evidence type="ECO:0000313" key="3">
    <source>
        <dbReference type="EMBL" id="URE11191.1"/>
    </source>
</evidence>
<dbReference type="EMBL" id="CP097508">
    <property type="protein sequence ID" value="URE11191.1"/>
    <property type="molecule type" value="Genomic_DNA"/>
</dbReference>
<sequence length="524" mass="59229">MSNAPSPPAATSCSRSWSVSEDSLRRYVNYASERCIQELLSASESGDGWKVLTFRNGVEISRRSSASLHVFRSRWLLRSVSPQQFFMVANAIDAAKQWDPDLVEAKHIKDLSDNLRIIALRFGDASKPLFKKREFVVYERRESLDDGTLVVAVASLPHEIAAGLQPKNGNAIRGLLLQSGWVVEKLEDDSCMVTYVVQLDPAGWLPKCFVNKLNTKLVMIIENLKKLAQTCPVDREMDGTSESDRSSRKSSKNHKRERDSSKDYYRDRDRDGDHKHPRHHHGGIENSDDNRHHRLSGLSPSDTFTYHGSDHRERSSSRPRDSVDRKRLEERHSYSSNKRKKHGDEEGLEKSGKSARVEKKDADDDDKLLHKKEAKDERRSKDRVTEGDVERSQDDRMLAVNSKNRTIDQVEKDNLGNLALEKERNAFSVAAQEPFTLVSKVSMNSAASQHSLLTKLATVQVASNKDGGRVPLGVAQLGPFWFAEFCLCNPCLDSARTTRGCNIRKSICCSWYGCPSWAHKYTVD</sequence>
<evidence type="ECO:0000256" key="1">
    <source>
        <dbReference type="SAM" id="MobiDB-lite"/>
    </source>
</evidence>
<dbReference type="AlphaFoldDB" id="A0A9E7G921"/>
<dbReference type="PANTHER" id="PTHR19308">
    <property type="entry name" value="PHOSPHATIDYLCHOLINE TRANSFER PROTEIN"/>
    <property type="match status" value="1"/>
</dbReference>